<keyword evidence="1" id="KW-0133">Cell shape</keyword>
<dbReference type="PANTHER" id="PTHR38589">
    <property type="entry name" value="BLR0621 PROTEIN"/>
    <property type="match status" value="1"/>
</dbReference>
<evidence type="ECO:0000256" key="2">
    <source>
        <dbReference type="SAM" id="MobiDB-lite"/>
    </source>
</evidence>
<protein>
    <submittedName>
        <fullName evidence="4">L,D-transpeptidase family protein</fullName>
    </submittedName>
</protein>
<evidence type="ECO:0000259" key="3">
    <source>
        <dbReference type="PROSITE" id="PS52029"/>
    </source>
</evidence>
<keyword evidence="1" id="KW-0961">Cell wall biogenesis/degradation</keyword>
<comment type="pathway">
    <text evidence="1">Cell wall biogenesis; peptidoglycan biosynthesis.</text>
</comment>
<feature type="active site" description="Nucleophile" evidence="1">
    <location>
        <position position="178"/>
    </location>
</feature>
<gene>
    <name evidence="4" type="ORF">FO470_02565</name>
</gene>
<dbReference type="PROSITE" id="PS52029">
    <property type="entry name" value="LD_TPASE"/>
    <property type="match status" value="1"/>
</dbReference>
<organism evidence="4 5">
    <name type="scientific">Ancylobacter moscoviensis</name>
    <dbReference type="NCBI Taxonomy" id="2597768"/>
    <lineage>
        <taxon>Bacteria</taxon>
        <taxon>Pseudomonadati</taxon>
        <taxon>Pseudomonadota</taxon>
        <taxon>Alphaproteobacteria</taxon>
        <taxon>Hyphomicrobiales</taxon>
        <taxon>Xanthobacteraceae</taxon>
        <taxon>Ancylobacter</taxon>
    </lineage>
</organism>
<dbReference type="InterPro" id="IPR005490">
    <property type="entry name" value="LD_TPept_cat_dom"/>
</dbReference>
<dbReference type="EMBL" id="VMBP01000001">
    <property type="protein sequence ID" value="TSJ64191.1"/>
    <property type="molecule type" value="Genomic_DNA"/>
</dbReference>
<reference evidence="4 5" key="1">
    <citation type="submission" date="2019-07" db="EMBL/GenBank/DDBJ databases">
        <authorList>
            <person name="Grouzdev D.S."/>
        </authorList>
    </citation>
    <scope>NUCLEOTIDE SEQUENCE [LARGE SCALE GENOMIC DNA]</scope>
    <source>
        <strain evidence="4 5">3C</strain>
    </source>
</reference>
<dbReference type="Proteomes" id="UP000315321">
    <property type="component" value="Unassembled WGS sequence"/>
</dbReference>
<evidence type="ECO:0000313" key="5">
    <source>
        <dbReference type="Proteomes" id="UP000315321"/>
    </source>
</evidence>
<feature type="region of interest" description="Disordered" evidence="2">
    <location>
        <begin position="90"/>
        <end position="110"/>
    </location>
</feature>
<proteinExistence type="predicted"/>
<feature type="active site" description="Proton donor/acceptor" evidence="1">
    <location>
        <position position="166"/>
    </location>
</feature>
<comment type="caution">
    <text evidence="4">The sequence shown here is derived from an EMBL/GenBank/DDBJ whole genome shotgun (WGS) entry which is preliminary data.</text>
</comment>
<accession>A0ABY3DWG9</accession>
<dbReference type="Pfam" id="PF03734">
    <property type="entry name" value="YkuD"/>
    <property type="match status" value="1"/>
</dbReference>
<evidence type="ECO:0000256" key="1">
    <source>
        <dbReference type="PROSITE-ProRule" id="PRU01373"/>
    </source>
</evidence>
<keyword evidence="1" id="KW-0573">Peptidoglycan synthesis</keyword>
<feature type="domain" description="L,D-TPase catalytic" evidence="3">
    <location>
        <begin position="30"/>
        <end position="202"/>
    </location>
</feature>
<sequence>MIVNGKRVKKKPLRKETRRNLPLARSRAARLRVVARPGAEPRDRQRGWLFLDGRAIPVALGRSGVRADKREGDGATPRGVWHPREVRYRADHGPRPVTGLPVRRTRPDDGWCDDPGDGRYNRPIRRPFKASHEEMWRTDGLYDLVIVLDHNARPRRARRGSAVFLHLARGAFEPTAGCIAFRRADLRRLLARMSPRTAIEVV</sequence>
<evidence type="ECO:0000313" key="4">
    <source>
        <dbReference type="EMBL" id="TSJ64191.1"/>
    </source>
</evidence>
<dbReference type="PANTHER" id="PTHR38589:SF1">
    <property type="entry name" value="BLR0621 PROTEIN"/>
    <property type="match status" value="1"/>
</dbReference>
<keyword evidence="5" id="KW-1185">Reference proteome</keyword>
<name>A0ABY3DWG9_9HYPH</name>